<evidence type="ECO:0000313" key="2">
    <source>
        <dbReference type="EMBL" id="BCX31066.1"/>
    </source>
</evidence>
<keyword evidence="3" id="KW-1185">Reference proteome</keyword>
<reference evidence="2 3" key="1">
    <citation type="submission" date="2021-05" db="EMBL/GenBank/DDBJ databases">
        <title>Complete Genome Sequence of Latilactobacillus sp. Strain WDN19, a High D-Aspartate-producing Lactic Acid Bacterium Isolated from a Japanese Pickle.</title>
        <authorList>
            <person name="Kajitani K."/>
            <person name="Takahashi S."/>
        </authorList>
    </citation>
    <scope>NUCLEOTIDE SEQUENCE [LARGE SCALE GENOMIC DNA]</scope>
    <source>
        <strain evidence="2 3">WDN19</strain>
    </source>
</reference>
<organism evidence="2 3">
    <name type="scientific">Latilactobacillus curvatus</name>
    <name type="common">Lactobacillus curvatus</name>
    <dbReference type="NCBI Taxonomy" id="28038"/>
    <lineage>
        <taxon>Bacteria</taxon>
        <taxon>Bacillati</taxon>
        <taxon>Bacillota</taxon>
        <taxon>Bacilli</taxon>
        <taxon>Lactobacillales</taxon>
        <taxon>Lactobacillaceae</taxon>
        <taxon>Latilactobacillus</taxon>
    </lineage>
</organism>
<evidence type="ECO:0000313" key="3">
    <source>
        <dbReference type="Proteomes" id="UP000825100"/>
    </source>
</evidence>
<dbReference type="EMBL" id="AP024685">
    <property type="protein sequence ID" value="BCX31066.1"/>
    <property type="molecule type" value="Genomic_DNA"/>
</dbReference>
<dbReference type="Proteomes" id="UP000825100">
    <property type="component" value="Chromosome"/>
</dbReference>
<dbReference type="PANTHER" id="PTHR10353:SF136">
    <property type="entry name" value="ARYL-PHOSPHO-BETA-D-GLUCOSIDASE BGLC"/>
    <property type="match status" value="1"/>
</dbReference>
<proteinExistence type="inferred from homology"/>
<evidence type="ECO:0000256" key="1">
    <source>
        <dbReference type="RuleBase" id="RU003690"/>
    </source>
</evidence>
<dbReference type="InterPro" id="IPR017853">
    <property type="entry name" value="GH"/>
</dbReference>
<name>A0ABM7QVL4_LATCU</name>
<comment type="similarity">
    <text evidence="1">Belongs to the glycosyl hydrolase 1 family.</text>
</comment>
<dbReference type="InterPro" id="IPR001360">
    <property type="entry name" value="Glyco_hydro_1"/>
</dbReference>
<dbReference type="Gene3D" id="3.20.20.80">
    <property type="entry name" value="Glycosidases"/>
    <property type="match status" value="1"/>
</dbReference>
<protein>
    <submittedName>
        <fullName evidence="2">Uncharacterized protein</fullName>
    </submittedName>
</protein>
<dbReference type="PANTHER" id="PTHR10353">
    <property type="entry name" value="GLYCOSYL HYDROLASE"/>
    <property type="match status" value="1"/>
</dbReference>
<sequence length="153" mass="17646">MWDEFVRIPGKTFKATNGDVAVDHYHRFEEDVVLMARARLKAYRFSISWPRVLPNGKGAVNEEGLAFYDRLINTLIANDIEPIVTIYHWDLPQALQAEYGGWESRQIIEDFTNYAGLLFERFGDRVQHWVTLNEQNVFITHGYFNSGASASSD</sequence>
<accession>A0ABM7QVL4</accession>
<dbReference type="SUPFAM" id="SSF51445">
    <property type="entry name" value="(Trans)glycosidases"/>
    <property type="match status" value="1"/>
</dbReference>
<gene>
    <name evidence="2" type="ORF">LTWDN19_16330</name>
</gene>
<dbReference type="Pfam" id="PF00232">
    <property type="entry name" value="Glyco_hydro_1"/>
    <property type="match status" value="1"/>
</dbReference>